<feature type="domain" description="Cystatin" evidence="1">
    <location>
        <begin position="112"/>
        <end position="192"/>
    </location>
</feature>
<proteinExistence type="predicted"/>
<organism evidence="2 3">
    <name type="scientific">Batillaria attramentaria</name>
    <dbReference type="NCBI Taxonomy" id="370345"/>
    <lineage>
        <taxon>Eukaryota</taxon>
        <taxon>Metazoa</taxon>
        <taxon>Spiralia</taxon>
        <taxon>Lophotrochozoa</taxon>
        <taxon>Mollusca</taxon>
        <taxon>Gastropoda</taxon>
        <taxon>Caenogastropoda</taxon>
        <taxon>Sorbeoconcha</taxon>
        <taxon>Cerithioidea</taxon>
        <taxon>Batillariidae</taxon>
        <taxon>Batillaria</taxon>
    </lineage>
</organism>
<keyword evidence="3" id="KW-1185">Reference proteome</keyword>
<dbReference type="Gene3D" id="3.10.450.10">
    <property type="match status" value="1"/>
</dbReference>
<evidence type="ECO:0000313" key="3">
    <source>
        <dbReference type="Proteomes" id="UP001519460"/>
    </source>
</evidence>
<dbReference type="SUPFAM" id="SSF54403">
    <property type="entry name" value="Cystatin/monellin"/>
    <property type="match status" value="1"/>
</dbReference>
<dbReference type="Pfam" id="PF00031">
    <property type="entry name" value="Cystatin"/>
    <property type="match status" value="1"/>
</dbReference>
<accession>A0ABD0K039</accession>
<dbReference type="EMBL" id="JACVVK020000277">
    <property type="protein sequence ID" value="KAK7480649.1"/>
    <property type="molecule type" value="Genomic_DNA"/>
</dbReference>
<dbReference type="InterPro" id="IPR000010">
    <property type="entry name" value="Cystatin_dom"/>
</dbReference>
<evidence type="ECO:0000259" key="1">
    <source>
        <dbReference type="Pfam" id="PF00031"/>
    </source>
</evidence>
<dbReference type="InterPro" id="IPR046350">
    <property type="entry name" value="Cystatin_sf"/>
</dbReference>
<gene>
    <name evidence="2" type="ORF">BaRGS_00028121</name>
</gene>
<reference evidence="2 3" key="1">
    <citation type="journal article" date="2023" name="Sci. Data">
        <title>Genome assembly of the Korean intertidal mud-creeper Batillaria attramentaria.</title>
        <authorList>
            <person name="Patra A.K."/>
            <person name="Ho P.T."/>
            <person name="Jun S."/>
            <person name="Lee S.J."/>
            <person name="Kim Y."/>
            <person name="Won Y.J."/>
        </authorList>
    </citation>
    <scope>NUCLEOTIDE SEQUENCE [LARGE SCALE GENOMIC DNA]</scope>
    <source>
        <strain evidence="2">Wonlab-2016</strain>
    </source>
</reference>
<evidence type="ECO:0000313" key="2">
    <source>
        <dbReference type="EMBL" id="KAK7480649.1"/>
    </source>
</evidence>
<comment type="caution">
    <text evidence="2">The sequence shown here is derived from an EMBL/GenBank/DDBJ whole genome shotgun (WGS) entry which is preliminary data.</text>
</comment>
<dbReference type="CDD" id="cd00042">
    <property type="entry name" value="CY"/>
    <property type="match status" value="1"/>
</dbReference>
<protein>
    <recommendedName>
        <fullName evidence="1">Cystatin domain-containing protein</fullName>
    </recommendedName>
</protein>
<dbReference type="Proteomes" id="UP001519460">
    <property type="component" value="Unassembled WGS sequence"/>
</dbReference>
<sequence>MATEYEVLTYKHMHTHWLCLYKLHIKVKTKNNIPDFCLQDEFCDVAVVSKPWLKGADRLTLSGLPVCSLVPPPAAANSKGHNSTALGSGTTPSLVGAQRPVPTIDLPVDVIVALNYAVQEVNRRSNNLYAFTLTSLDGVEATQQIVSGKLYRFKGVPLQETRCGKMASFTATSRSQCTPVQNGQTMVCDLTVWWQAWRKPKYTLEDFNSDSCHMTQNPPPPQ</sequence>
<name>A0ABD0K039_9CAEN</name>
<dbReference type="AlphaFoldDB" id="A0ABD0K039"/>